<evidence type="ECO:0000256" key="3">
    <source>
        <dbReference type="ARBA" id="ARBA00022989"/>
    </source>
</evidence>
<keyword evidence="2 5" id="KW-0812">Transmembrane</keyword>
<dbReference type="Pfam" id="PF04116">
    <property type="entry name" value="FA_hydroxylase"/>
    <property type="match status" value="1"/>
</dbReference>
<reference evidence="7 8" key="1">
    <citation type="submission" date="2014-01" db="EMBL/GenBank/DDBJ databases">
        <title>Marinomonas ushuaiensis DSM 15871 Genome Sequencing.</title>
        <authorList>
            <person name="Lai Q."/>
            <person name="Shao Z.S."/>
        </authorList>
    </citation>
    <scope>NUCLEOTIDE SEQUENCE [LARGE SCALE GENOMIC DNA]</scope>
    <source>
        <strain evidence="7 8">DSM 15871</strain>
    </source>
</reference>
<dbReference type="GO" id="GO:0016491">
    <property type="term" value="F:oxidoreductase activity"/>
    <property type="evidence" value="ECO:0007669"/>
    <property type="project" value="InterPro"/>
</dbReference>
<dbReference type="InterPro" id="IPR006694">
    <property type="entry name" value="Fatty_acid_hydroxylase"/>
</dbReference>
<dbReference type="PANTHER" id="PTHR11863">
    <property type="entry name" value="STEROL DESATURASE"/>
    <property type="match status" value="1"/>
</dbReference>
<dbReference type="EMBL" id="JAMB01000006">
    <property type="protein sequence ID" value="ETX10959.1"/>
    <property type="molecule type" value="Genomic_DNA"/>
</dbReference>
<evidence type="ECO:0000313" key="8">
    <source>
        <dbReference type="Proteomes" id="UP000054058"/>
    </source>
</evidence>
<evidence type="ECO:0000256" key="4">
    <source>
        <dbReference type="ARBA" id="ARBA00023136"/>
    </source>
</evidence>
<feature type="transmembrane region" description="Helical" evidence="5">
    <location>
        <begin position="6"/>
        <end position="23"/>
    </location>
</feature>
<dbReference type="Proteomes" id="UP000054058">
    <property type="component" value="Unassembled WGS sequence"/>
</dbReference>
<feature type="transmembrane region" description="Helical" evidence="5">
    <location>
        <begin position="77"/>
        <end position="96"/>
    </location>
</feature>
<dbReference type="PATRIC" id="fig|1122207.3.peg.1807"/>
<feature type="domain" description="Fatty acid hydroxylase" evidence="6">
    <location>
        <begin position="84"/>
        <end position="219"/>
    </location>
</feature>
<sequence length="268" mass="31367">MIDFTLRISVFLFVFTLLLIWQWRCPRASLLQWRQRWRHNIVLLMLGALCVRITQPFLLSMVALFSQSFGLFKNIDLPYWSVILLSILLLDCLIYWQHRLFHGVPFLWRLHRVHHSDPELDVSSAIRFHPIEIVLSLVIKAIAVLLLGIPIEAVLIFDVLLNASAMFNHTNARLPSQIESLVQYLVITPDMHRIHHSRISEETNSNYGFFLSIWDAIFRSKREKALQGDENLNIGFPGTKTYQPDSLKDILIMPFQAFKKSDFKKRSR</sequence>
<evidence type="ECO:0000256" key="1">
    <source>
        <dbReference type="ARBA" id="ARBA00004370"/>
    </source>
</evidence>
<keyword evidence="3 5" id="KW-1133">Transmembrane helix</keyword>
<dbReference type="OrthoDB" id="9770329at2"/>
<comment type="subcellular location">
    <subcellularLocation>
        <location evidence="1">Membrane</location>
    </subcellularLocation>
</comment>
<evidence type="ECO:0000256" key="2">
    <source>
        <dbReference type="ARBA" id="ARBA00022692"/>
    </source>
</evidence>
<proteinExistence type="predicted"/>
<evidence type="ECO:0000313" key="7">
    <source>
        <dbReference type="EMBL" id="ETX10959.1"/>
    </source>
</evidence>
<dbReference type="eggNOG" id="COG3000">
    <property type="taxonomic scope" value="Bacteria"/>
</dbReference>
<protein>
    <submittedName>
        <fullName evidence="7">Fatty acid hydroxylase</fullName>
    </submittedName>
</protein>
<feature type="transmembrane region" description="Helical" evidence="5">
    <location>
        <begin position="133"/>
        <end position="157"/>
    </location>
</feature>
<keyword evidence="4 5" id="KW-0472">Membrane</keyword>
<dbReference type="GO" id="GO:0005506">
    <property type="term" value="F:iron ion binding"/>
    <property type="evidence" value="ECO:0007669"/>
    <property type="project" value="InterPro"/>
</dbReference>
<organism evidence="7 8">
    <name type="scientific">Marinomonas ushuaiensis DSM 15871</name>
    <dbReference type="NCBI Taxonomy" id="1122207"/>
    <lineage>
        <taxon>Bacteria</taxon>
        <taxon>Pseudomonadati</taxon>
        <taxon>Pseudomonadota</taxon>
        <taxon>Gammaproteobacteria</taxon>
        <taxon>Oceanospirillales</taxon>
        <taxon>Oceanospirillaceae</taxon>
        <taxon>Marinomonas</taxon>
    </lineage>
</organism>
<gene>
    <name evidence="7" type="ORF">MUS1_13345</name>
</gene>
<evidence type="ECO:0000259" key="6">
    <source>
        <dbReference type="Pfam" id="PF04116"/>
    </source>
</evidence>
<accession>X7E4J4</accession>
<dbReference type="AlphaFoldDB" id="X7E4J4"/>
<dbReference type="STRING" id="1122207.MUS1_13345"/>
<dbReference type="GO" id="GO:0008610">
    <property type="term" value="P:lipid biosynthetic process"/>
    <property type="evidence" value="ECO:0007669"/>
    <property type="project" value="InterPro"/>
</dbReference>
<dbReference type="RefSeq" id="WP_036161389.1">
    <property type="nucleotide sequence ID" value="NZ_JAMB01000006.1"/>
</dbReference>
<evidence type="ECO:0000256" key="5">
    <source>
        <dbReference type="SAM" id="Phobius"/>
    </source>
</evidence>
<comment type="caution">
    <text evidence="7">The sequence shown here is derived from an EMBL/GenBank/DDBJ whole genome shotgun (WGS) entry which is preliminary data.</text>
</comment>
<name>X7E4J4_9GAMM</name>
<dbReference type="GO" id="GO:0016020">
    <property type="term" value="C:membrane"/>
    <property type="evidence" value="ECO:0007669"/>
    <property type="project" value="UniProtKB-SubCell"/>
</dbReference>
<dbReference type="InterPro" id="IPR050307">
    <property type="entry name" value="Sterol_Desaturase_Related"/>
</dbReference>
<feature type="transmembrane region" description="Helical" evidence="5">
    <location>
        <begin position="43"/>
        <end position="65"/>
    </location>
</feature>
<keyword evidence="8" id="KW-1185">Reference proteome</keyword>